<evidence type="ECO:0000256" key="4">
    <source>
        <dbReference type="SAM" id="MobiDB-lite"/>
    </source>
</evidence>
<keyword evidence="2" id="KW-0677">Repeat</keyword>
<sequence>MCPVSSRGFQPATTCTNLTLEYISRSLAHYEPKKARGGGRRAQQQQQASSSSRQPAVGSKRTSRLARENDVSAAEEADIKEAFRLFAVKDEGFAGGKEDVIPVEDVRRAMIALSLPPTSAAELRTILTSLDPTNTGFATYPSFLTVCALKLRARTTTPKAIEEAIDAAFRLFTNGDNEGPITMAHLRRVARELKEDVGEEVLRDMILEANGGASVSRGVGREDFEGVMRRAGVF</sequence>
<proteinExistence type="predicted"/>
<evidence type="ECO:0000313" key="5">
    <source>
        <dbReference type="EMBL" id="KAH0547554.1"/>
    </source>
</evidence>
<evidence type="ECO:0000313" key="6">
    <source>
        <dbReference type="Proteomes" id="UP000698800"/>
    </source>
</evidence>
<reference evidence="5" key="1">
    <citation type="submission" date="2021-03" db="EMBL/GenBank/DDBJ databases">
        <title>Comparative genomics and phylogenomic investigation of the class Geoglossomycetes provide insights into ecological specialization and systematics.</title>
        <authorList>
            <person name="Melie T."/>
            <person name="Pirro S."/>
            <person name="Miller A.N."/>
            <person name="Quandt A."/>
        </authorList>
    </citation>
    <scope>NUCLEOTIDE SEQUENCE</scope>
    <source>
        <strain evidence="5">GBOQ0MN5Z8</strain>
    </source>
</reference>
<accession>A0A9P8IDI8</accession>
<dbReference type="PANTHER" id="PTHR23048:SF59">
    <property type="entry name" value="EF-HAND SUPERFAMILY PROTEIN"/>
    <property type="match status" value="1"/>
</dbReference>
<evidence type="ECO:0000256" key="3">
    <source>
        <dbReference type="ARBA" id="ARBA00022837"/>
    </source>
</evidence>
<gene>
    <name evidence="5" type="ORF">FGG08_000279</name>
</gene>
<evidence type="ECO:0000256" key="1">
    <source>
        <dbReference type="ARBA" id="ARBA00020786"/>
    </source>
</evidence>
<dbReference type="Gene3D" id="1.10.238.10">
    <property type="entry name" value="EF-hand"/>
    <property type="match status" value="2"/>
</dbReference>
<evidence type="ECO:0000256" key="2">
    <source>
        <dbReference type="ARBA" id="ARBA00022737"/>
    </source>
</evidence>
<name>A0A9P8IDI8_9PEZI</name>
<dbReference type="AlphaFoldDB" id="A0A9P8IDI8"/>
<keyword evidence="3" id="KW-0106">Calcium</keyword>
<organism evidence="5 6">
    <name type="scientific">Glutinoglossum americanum</name>
    <dbReference type="NCBI Taxonomy" id="1670608"/>
    <lineage>
        <taxon>Eukaryota</taxon>
        <taxon>Fungi</taxon>
        <taxon>Dikarya</taxon>
        <taxon>Ascomycota</taxon>
        <taxon>Pezizomycotina</taxon>
        <taxon>Geoglossomycetes</taxon>
        <taxon>Geoglossales</taxon>
        <taxon>Geoglossaceae</taxon>
        <taxon>Glutinoglossum</taxon>
    </lineage>
</organism>
<comment type="caution">
    <text evidence="5">The sequence shown here is derived from an EMBL/GenBank/DDBJ whole genome shotgun (WGS) entry which is preliminary data.</text>
</comment>
<dbReference type="OrthoDB" id="26525at2759"/>
<dbReference type="SUPFAM" id="SSF47473">
    <property type="entry name" value="EF-hand"/>
    <property type="match status" value="1"/>
</dbReference>
<feature type="region of interest" description="Disordered" evidence="4">
    <location>
        <begin position="32"/>
        <end position="71"/>
    </location>
</feature>
<feature type="compositionally biased region" description="Low complexity" evidence="4">
    <location>
        <begin position="41"/>
        <end position="54"/>
    </location>
</feature>
<dbReference type="GO" id="GO:0016460">
    <property type="term" value="C:myosin II complex"/>
    <property type="evidence" value="ECO:0007669"/>
    <property type="project" value="TreeGrafter"/>
</dbReference>
<dbReference type="Proteomes" id="UP000698800">
    <property type="component" value="Unassembled WGS sequence"/>
</dbReference>
<dbReference type="InterPro" id="IPR050230">
    <property type="entry name" value="CALM/Myosin/TropC-like"/>
</dbReference>
<dbReference type="InterPro" id="IPR011992">
    <property type="entry name" value="EF-hand-dom_pair"/>
</dbReference>
<dbReference type="FunFam" id="1.10.238.10:FF:000003">
    <property type="entry name" value="Calmodulin A"/>
    <property type="match status" value="1"/>
</dbReference>
<keyword evidence="6" id="KW-1185">Reference proteome</keyword>
<dbReference type="EMBL" id="JAGHQL010000003">
    <property type="protein sequence ID" value="KAH0547554.1"/>
    <property type="molecule type" value="Genomic_DNA"/>
</dbReference>
<dbReference type="PANTHER" id="PTHR23048">
    <property type="entry name" value="MYOSIN LIGHT CHAIN 1, 3"/>
    <property type="match status" value="1"/>
</dbReference>
<protein>
    <recommendedName>
        <fullName evidence="1">Calmodulin</fullName>
    </recommendedName>
</protein>